<evidence type="ECO:0000256" key="2">
    <source>
        <dbReference type="ARBA" id="ARBA00022679"/>
    </source>
</evidence>
<reference evidence="5" key="1">
    <citation type="submission" date="2023-03" db="EMBL/GenBank/DDBJ databases">
        <authorList>
            <person name="Shen W."/>
            <person name="Cai J."/>
        </authorList>
    </citation>
    <scope>NUCLEOTIDE SEQUENCE</scope>
    <source>
        <strain evidence="5">P66-3</strain>
    </source>
</reference>
<comment type="similarity">
    <text evidence="1">Belongs to the transferase hexapeptide repeat family.</text>
</comment>
<dbReference type="Gene3D" id="2.160.10.10">
    <property type="entry name" value="Hexapeptide repeat proteins"/>
    <property type="match status" value="1"/>
</dbReference>
<keyword evidence="4" id="KW-0012">Acyltransferase</keyword>
<evidence type="ECO:0000256" key="3">
    <source>
        <dbReference type="ARBA" id="ARBA00022737"/>
    </source>
</evidence>
<dbReference type="CDD" id="cd03354">
    <property type="entry name" value="LbH_SAT"/>
    <property type="match status" value="1"/>
</dbReference>
<organism evidence="5 6">
    <name type="scientific">Enterococcus xiangfangensis</name>
    <dbReference type="NCBI Taxonomy" id="1296537"/>
    <lineage>
        <taxon>Bacteria</taxon>
        <taxon>Bacillati</taxon>
        <taxon>Bacillota</taxon>
        <taxon>Bacilli</taxon>
        <taxon>Lactobacillales</taxon>
        <taxon>Enterococcaceae</taxon>
        <taxon>Enterococcus</taxon>
    </lineage>
</organism>
<evidence type="ECO:0000313" key="6">
    <source>
        <dbReference type="Proteomes" id="UP001181046"/>
    </source>
</evidence>
<dbReference type="RefSeq" id="WP_137617886.1">
    <property type="nucleotide sequence ID" value="NZ_BJDX01000002.1"/>
</dbReference>
<evidence type="ECO:0000256" key="4">
    <source>
        <dbReference type="ARBA" id="ARBA00023315"/>
    </source>
</evidence>
<protein>
    <submittedName>
        <fullName evidence="5">Serine acetyltransferase</fullName>
    </submittedName>
</protein>
<proteinExistence type="inferred from homology"/>
<gene>
    <name evidence="5" type="ORF">P7H27_05200</name>
</gene>
<dbReference type="EMBL" id="JARQAJ010000002">
    <property type="protein sequence ID" value="MDT2759155.1"/>
    <property type="molecule type" value="Genomic_DNA"/>
</dbReference>
<keyword evidence="3" id="KW-0677">Repeat</keyword>
<dbReference type="Pfam" id="PF00132">
    <property type="entry name" value="Hexapep"/>
    <property type="match status" value="1"/>
</dbReference>
<accession>A0ABU3FBT1</accession>
<dbReference type="InterPro" id="IPR001451">
    <property type="entry name" value="Hexapep"/>
</dbReference>
<dbReference type="InterPro" id="IPR018357">
    <property type="entry name" value="Hexapep_transf_CS"/>
</dbReference>
<keyword evidence="2" id="KW-0808">Transferase</keyword>
<name>A0ABU3FBT1_9ENTE</name>
<dbReference type="PANTHER" id="PTHR42811">
    <property type="entry name" value="SERINE ACETYLTRANSFERASE"/>
    <property type="match status" value="1"/>
</dbReference>
<comment type="caution">
    <text evidence="5">The sequence shown here is derived from an EMBL/GenBank/DDBJ whole genome shotgun (WGS) entry which is preliminary data.</text>
</comment>
<dbReference type="InterPro" id="IPR045304">
    <property type="entry name" value="LbH_SAT"/>
</dbReference>
<evidence type="ECO:0000256" key="1">
    <source>
        <dbReference type="ARBA" id="ARBA00007274"/>
    </source>
</evidence>
<evidence type="ECO:0000313" key="5">
    <source>
        <dbReference type="EMBL" id="MDT2759155.1"/>
    </source>
</evidence>
<sequence>MKELSFEELFEFNCFSEDPAERAKAAELLEYRYGCEIHCADIAHSVRFAHHARGSTIIAAKICENVTIYQNVTIGSNMRYNKKQKQWEQIGSPILAKNVIVADGAKILGPITIGENSVVAAGAIITKDIPADSIAFGVNQSKPKDPEYDLIFRSNMPSGEEIKAVDAKRVAEFDKLHK</sequence>
<dbReference type="SUPFAM" id="SSF51161">
    <property type="entry name" value="Trimeric LpxA-like enzymes"/>
    <property type="match status" value="1"/>
</dbReference>
<dbReference type="Proteomes" id="UP001181046">
    <property type="component" value="Unassembled WGS sequence"/>
</dbReference>
<dbReference type="PROSITE" id="PS00101">
    <property type="entry name" value="HEXAPEP_TRANSFERASES"/>
    <property type="match status" value="1"/>
</dbReference>
<keyword evidence="6" id="KW-1185">Reference proteome</keyword>
<dbReference type="InterPro" id="IPR011004">
    <property type="entry name" value="Trimer_LpxA-like_sf"/>
</dbReference>